<proteinExistence type="predicted"/>
<dbReference type="AlphaFoldDB" id="A0A1G6HRI0"/>
<evidence type="ECO:0000313" key="2">
    <source>
        <dbReference type="EMBL" id="SDB96475.1"/>
    </source>
</evidence>
<dbReference type="EMBL" id="FMYW01000001">
    <property type="protein sequence ID" value="SDB96475.1"/>
    <property type="molecule type" value="Genomic_DNA"/>
</dbReference>
<organism evidence="2 3">
    <name type="scientific">Succiniclasticum ruminis</name>
    <dbReference type="NCBI Taxonomy" id="40841"/>
    <lineage>
        <taxon>Bacteria</taxon>
        <taxon>Bacillati</taxon>
        <taxon>Bacillota</taxon>
        <taxon>Negativicutes</taxon>
        <taxon>Acidaminococcales</taxon>
        <taxon>Acidaminococcaceae</taxon>
        <taxon>Succiniclasticum</taxon>
    </lineage>
</organism>
<keyword evidence="3" id="KW-1185">Reference proteome</keyword>
<dbReference type="RefSeq" id="WP_093728943.1">
    <property type="nucleotide sequence ID" value="NZ_FMYW01000001.1"/>
</dbReference>
<evidence type="ECO:0000313" key="3">
    <source>
        <dbReference type="Proteomes" id="UP000198943"/>
    </source>
</evidence>
<protein>
    <submittedName>
        <fullName evidence="2">Uncharacterized protein</fullName>
    </submittedName>
</protein>
<accession>A0A1G6HRI0</accession>
<reference evidence="3" key="1">
    <citation type="submission" date="2016-10" db="EMBL/GenBank/DDBJ databases">
        <authorList>
            <person name="Varghese N."/>
            <person name="Submissions S."/>
        </authorList>
    </citation>
    <scope>NUCLEOTIDE SEQUENCE [LARGE SCALE GENOMIC DNA]</scope>
    <source>
        <strain evidence="3">DSM 11005</strain>
    </source>
</reference>
<name>A0A1G6HRI0_9FIRM</name>
<evidence type="ECO:0000256" key="1">
    <source>
        <dbReference type="SAM" id="Coils"/>
    </source>
</evidence>
<gene>
    <name evidence="2" type="ORF">SAMN04487864_101167</name>
</gene>
<keyword evidence="1" id="KW-0175">Coiled coil</keyword>
<feature type="coiled-coil region" evidence="1">
    <location>
        <begin position="193"/>
        <end position="255"/>
    </location>
</feature>
<dbReference type="Proteomes" id="UP000198943">
    <property type="component" value="Unassembled WGS sequence"/>
</dbReference>
<sequence>MDIGRIIYCNKTTGFAEPCSRGDYSNIKDLNIYGRKYIPQRHLEKLILDKKITYKCYGYGVPDIVAMMLHCPSDGIRIFTIEFTIIEMNDEHIIVNVAERVDLVDKKKSLVQANIFYNPSYAKIEYVKKKDMTIGGFTGDAAIIVFDAQGANCAMFYYDDYKTQLIGANVGNFALAIGCSLFVEMDGEWNKMIEDADQHLMSAGEKLDNAKKENLALKQDNKIKDDTIRDLSQQNNELKQKLQSYQEELTKTRKWAYEVLHFNEEGNEELDVSNEKDWEIFQSKLLELTEKMKDDFLKIDKKNRLESIKKACTNKYSRFAEKDISFLATGQYLLEVHIDDSMDFSPVLMAFSKCVEGILADYLKRGYVVPEDVKPMLGNSLIYIKKNSELLYLTQAQMITLVNQLDDFIKYRNRAAHKEGVSLEDVLKAKEIIFDSLEVYNNKYLLDFIHSSY</sequence>